<evidence type="ECO:0000256" key="9">
    <source>
        <dbReference type="SAM" id="Coils"/>
    </source>
</evidence>
<dbReference type="PANTHER" id="PTHR46076">
    <property type="entry name" value="E3 UBIQUITIN-PROTEIN LIGASE RING1 / RING 2 FAMILY MEMBER"/>
    <property type="match status" value="1"/>
</dbReference>
<dbReference type="PROSITE" id="PS00518">
    <property type="entry name" value="ZF_RING_1"/>
    <property type="match status" value="1"/>
</dbReference>
<feature type="domain" description="RING-type" evidence="10">
    <location>
        <begin position="55"/>
        <end position="96"/>
    </location>
</feature>
<dbReference type="Pfam" id="PF13923">
    <property type="entry name" value="zf-C3HC4_2"/>
    <property type="match status" value="1"/>
</dbReference>
<evidence type="ECO:0000313" key="11">
    <source>
        <dbReference type="EMBL" id="CAD8092903.1"/>
    </source>
</evidence>
<evidence type="ECO:0000256" key="2">
    <source>
        <dbReference type="ARBA" id="ARBA00004906"/>
    </source>
</evidence>
<evidence type="ECO:0000259" key="10">
    <source>
        <dbReference type="PROSITE" id="PS50089"/>
    </source>
</evidence>
<dbReference type="InterPro" id="IPR001841">
    <property type="entry name" value="Znf_RING"/>
</dbReference>
<dbReference type="InterPro" id="IPR043540">
    <property type="entry name" value="RING1/RING2"/>
</dbReference>
<name>A0A8S1NU40_PARPR</name>
<evidence type="ECO:0000256" key="3">
    <source>
        <dbReference type="ARBA" id="ARBA00012483"/>
    </source>
</evidence>
<comment type="pathway">
    <text evidence="2">Protein modification; protein ubiquitination.</text>
</comment>
<feature type="coiled-coil region" evidence="9">
    <location>
        <begin position="133"/>
        <end position="160"/>
    </location>
</feature>
<dbReference type="GO" id="GO:0061630">
    <property type="term" value="F:ubiquitin protein ligase activity"/>
    <property type="evidence" value="ECO:0007669"/>
    <property type="project" value="UniProtKB-EC"/>
</dbReference>
<dbReference type="GO" id="GO:0003682">
    <property type="term" value="F:chromatin binding"/>
    <property type="evidence" value="ECO:0007669"/>
    <property type="project" value="TreeGrafter"/>
</dbReference>
<comment type="caution">
    <text evidence="11">The sequence shown here is derived from an EMBL/GenBank/DDBJ whole genome shotgun (WGS) entry which is preliminary data.</text>
</comment>
<organism evidence="11 12">
    <name type="scientific">Paramecium primaurelia</name>
    <dbReference type="NCBI Taxonomy" id="5886"/>
    <lineage>
        <taxon>Eukaryota</taxon>
        <taxon>Sar</taxon>
        <taxon>Alveolata</taxon>
        <taxon>Ciliophora</taxon>
        <taxon>Intramacronucleata</taxon>
        <taxon>Oligohymenophorea</taxon>
        <taxon>Peniculida</taxon>
        <taxon>Parameciidae</taxon>
        <taxon>Paramecium</taxon>
    </lineage>
</organism>
<evidence type="ECO:0000256" key="7">
    <source>
        <dbReference type="ARBA" id="ARBA00022833"/>
    </source>
</evidence>
<dbReference type="GO" id="GO:0031519">
    <property type="term" value="C:PcG protein complex"/>
    <property type="evidence" value="ECO:0007669"/>
    <property type="project" value="TreeGrafter"/>
</dbReference>
<dbReference type="PROSITE" id="PS50089">
    <property type="entry name" value="ZF_RING_2"/>
    <property type="match status" value="1"/>
</dbReference>
<keyword evidence="12" id="KW-1185">Reference proteome</keyword>
<proteinExistence type="predicted"/>
<sequence length="276" mass="32641">MLGPLKENSDQSDSEDIIDEQTNNLIGIFKVRKLIDSDKQPTDPQIVKIKDYLKCPICLSLFKQPVYIKDCSHRYCKECIEKNIRLQKEKSCPTCRKRIATRRDLRVDEIVTKILNTVIPDIEQYLIQEDLQIQQEIKNLSQQKQKNEEIQKLVSQKDTELSCNIQLYAQNQLIHQIDKNYIRAPLMTTVADIIQLIGLKLNLPGEFTQYIDIYINNEIQTQMDKTLAELNSEYWGRKEDYQIYNPNDFHKWSSQEMKVATRQIHYSIDRFYKGYL</sequence>
<evidence type="ECO:0000256" key="8">
    <source>
        <dbReference type="PROSITE-ProRule" id="PRU00175"/>
    </source>
</evidence>
<dbReference type="EMBL" id="CAJJDM010000095">
    <property type="protein sequence ID" value="CAD8092903.1"/>
    <property type="molecule type" value="Genomic_DNA"/>
</dbReference>
<evidence type="ECO:0000256" key="5">
    <source>
        <dbReference type="ARBA" id="ARBA00022723"/>
    </source>
</evidence>
<evidence type="ECO:0000256" key="4">
    <source>
        <dbReference type="ARBA" id="ARBA00022679"/>
    </source>
</evidence>
<dbReference type="GO" id="GO:0008270">
    <property type="term" value="F:zinc ion binding"/>
    <property type="evidence" value="ECO:0007669"/>
    <property type="project" value="UniProtKB-KW"/>
</dbReference>
<keyword evidence="4" id="KW-0808">Transferase</keyword>
<dbReference type="GO" id="GO:0000151">
    <property type="term" value="C:ubiquitin ligase complex"/>
    <property type="evidence" value="ECO:0007669"/>
    <property type="project" value="InterPro"/>
</dbReference>
<keyword evidence="9" id="KW-0175">Coiled coil</keyword>
<keyword evidence="5" id="KW-0479">Metal-binding</keyword>
<protein>
    <recommendedName>
        <fullName evidence="3">RING-type E3 ubiquitin transferase</fullName>
        <ecNumber evidence="3">2.3.2.27</ecNumber>
    </recommendedName>
</protein>
<reference evidence="11" key="1">
    <citation type="submission" date="2021-01" db="EMBL/GenBank/DDBJ databases">
        <authorList>
            <consortium name="Genoscope - CEA"/>
            <person name="William W."/>
        </authorList>
    </citation>
    <scope>NUCLEOTIDE SEQUENCE</scope>
</reference>
<comment type="catalytic activity">
    <reaction evidence="1">
        <text>S-ubiquitinyl-[E2 ubiquitin-conjugating enzyme]-L-cysteine + [acceptor protein]-L-lysine = [E2 ubiquitin-conjugating enzyme]-L-cysteine + N(6)-ubiquitinyl-[acceptor protein]-L-lysine.</text>
        <dbReference type="EC" id="2.3.2.27"/>
    </reaction>
</comment>
<gene>
    <name evidence="11" type="ORF">PPRIM_AZ9-3.1.T0920016</name>
</gene>
<keyword evidence="6 8" id="KW-0863">Zinc-finger</keyword>
<evidence type="ECO:0000256" key="1">
    <source>
        <dbReference type="ARBA" id="ARBA00000900"/>
    </source>
</evidence>
<evidence type="ECO:0000313" key="12">
    <source>
        <dbReference type="Proteomes" id="UP000688137"/>
    </source>
</evidence>
<dbReference type="PANTHER" id="PTHR46076:SF3">
    <property type="entry name" value="E3 UBIQUITIN-PROTEIN LIGASE RING1"/>
    <property type="match status" value="1"/>
</dbReference>
<accession>A0A8S1NU40</accession>
<evidence type="ECO:0000256" key="6">
    <source>
        <dbReference type="ARBA" id="ARBA00022771"/>
    </source>
</evidence>
<keyword evidence="7" id="KW-0862">Zinc</keyword>
<dbReference type="SMART" id="SM00184">
    <property type="entry name" value="RING"/>
    <property type="match status" value="1"/>
</dbReference>
<dbReference type="EC" id="2.3.2.27" evidence="3"/>
<dbReference type="OMA" id="ELNSEYW"/>
<dbReference type="AlphaFoldDB" id="A0A8S1NU40"/>
<dbReference type="Proteomes" id="UP000688137">
    <property type="component" value="Unassembled WGS sequence"/>
</dbReference>
<dbReference type="InterPro" id="IPR017907">
    <property type="entry name" value="Znf_RING_CS"/>
</dbReference>